<keyword evidence="7" id="KW-0325">Glycoprotein</keyword>
<dbReference type="FunFam" id="2.10.90.10:FF:000001">
    <property type="entry name" value="Bone morphogenetic protein 4"/>
    <property type="match status" value="1"/>
</dbReference>
<evidence type="ECO:0000259" key="9">
    <source>
        <dbReference type="PROSITE" id="PS51362"/>
    </source>
</evidence>
<dbReference type="AlphaFoldDB" id="A0AAN7V8F1"/>
<evidence type="ECO:0000256" key="1">
    <source>
        <dbReference type="ARBA" id="ARBA00004613"/>
    </source>
</evidence>
<dbReference type="PROSITE" id="PS51362">
    <property type="entry name" value="TGF_BETA_2"/>
    <property type="match status" value="1"/>
</dbReference>
<dbReference type="CDD" id="cd13767">
    <property type="entry name" value="TGF_beta_BMP9_like"/>
    <property type="match status" value="1"/>
</dbReference>
<keyword evidence="5 8" id="KW-0339">Growth factor</keyword>
<accession>A0AAN7V8F1</accession>
<keyword evidence="3" id="KW-0964">Secreted</keyword>
<dbReference type="PANTHER" id="PTHR11848">
    <property type="entry name" value="TGF-BETA FAMILY"/>
    <property type="match status" value="1"/>
</dbReference>
<keyword evidence="4" id="KW-0732">Signal</keyword>
<dbReference type="Proteomes" id="UP001329430">
    <property type="component" value="Chromosome 7"/>
</dbReference>
<dbReference type="GO" id="GO:0008083">
    <property type="term" value="F:growth factor activity"/>
    <property type="evidence" value="ECO:0007669"/>
    <property type="project" value="UniProtKB-KW"/>
</dbReference>
<evidence type="ECO:0000256" key="8">
    <source>
        <dbReference type="RuleBase" id="RU000354"/>
    </source>
</evidence>
<dbReference type="InterPro" id="IPR029034">
    <property type="entry name" value="Cystine-knot_cytokine"/>
</dbReference>
<comment type="caution">
    <text evidence="10">The sequence shown here is derived from an EMBL/GenBank/DDBJ whole genome shotgun (WGS) entry which is preliminary data.</text>
</comment>
<evidence type="ECO:0000256" key="6">
    <source>
        <dbReference type="ARBA" id="ARBA00023157"/>
    </source>
</evidence>
<dbReference type="GO" id="GO:0005125">
    <property type="term" value="F:cytokine activity"/>
    <property type="evidence" value="ECO:0007669"/>
    <property type="project" value="TreeGrafter"/>
</dbReference>
<keyword evidence="6" id="KW-1015">Disulfide bond</keyword>
<protein>
    <recommendedName>
        <fullName evidence="9">TGF-beta family profile domain-containing protein</fullName>
    </recommendedName>
</protein>
<dbReference type="EMBL" id="JAVRBK010000007">
    <property type="protein sequence ID" value="KAK5641469.1"/>
    <property type="molecule type" value="Genomic_DNA"/>
</dbReference>
<dbReference type="SUPFAM" id="SSF57501">
    <property type="entry name" value="Cystine-knot cytokines"/>
    <property type="match status" value="1"/>
</dbReference>
<dbReference type="Gene3D" id="2.10.90.10">
    <property type="entry name" value="Cystine-knot cytokines"/>
    <property type="match status" value="1"/>
</dbReference>
<dbReference type="SMART" id="SM00204">
    <property type="entry name" value="TGFB"/>
    <property type="match status" value="1"/>
</dbReference>
<sequence length="249" mass="29009">MERFLKVLAYNESSKNMDLLTECHIYNTQNNWINFNVTNPVKDLLKQNSKIMSLKLLISVKTFLPFYEHNAHEFKLSLLPVSEDFDHDYPILLLSYMSLKTSTPARVVKRRKRGIDEDYEEGTNRLWENEKDQKANAKKLKRMKNTCKRKPLYVNFSEIEYDTWIVQPSGYEAYQCTGKCFYPVAEHLSPTKHAIVQALLHSVAPARAPRSCCVPTRLDSISLLYVDDRGVLTYRFGYDDMVVMECGCR</sequence>
<comment type="similarity">
    <text evidence="2 8">Belongs to the TGF-beta family.</text>
</comment>
<keyword evidence="11" id="KW-1185">Reference proteome</keyword>
<comment type="subcellular location">
    <subcellularLocation>
        <location evidence="1">Secreted</location>
    </subcellularLocation>
</comment>
<dbReference type="InterPro" id="IPR001839">
    <property type="entry name" value="TGF-b_C"/>
</dbReference>
<feature type="domain" description="TGF-beta family profile" evidence="9">
    <location>
        <begin position="129"/>
        <end position="249"/>
    </location>
</feature>
<evidence type="ECO:0000256" key="3">
    <source>
        <dbReference type="ARBA" id="ARBA00022525"/>
    </source>
</evidence>
<evidence type="ECO:0000313" key="10">
    <source>
        <dbReference type="EMBL" id="KAK5641469.1"/>
    </source>
</evidence>
<dbReference type="InterPro" id="IPR015615">
    <property type="entry name" value="TGF-beta-rel"/>
</dbReference>
<evidence type="ECO:0000256" key="4">
    <source>
        <dbReference type="ARBA" id="ARBA00022729"/>
    </source>
</evidence>
<evidence type="ECO:0000256" key="2">
    <source>
        <dbReference type="ARBA" id="ARBA00006656"/>
    </source>
</evidence>
<organism evidence="10 11">
    <name type="scientific">Pyrocoelia pectoralis</name>
    <dbReference type="NCBI Taxonomy" id="417401"/>
    <lineage>
        <taxon>Eukaryota</taxon>
        <taxon>Metazoa</taxon>
        <taxon>Ecdysozoa</taxon>
        <taxon>Arthropoda</taxon>
        <taxon>Hexapoda</taxon>
        <taxon>Insecta</taxon>
        <taxon>Pterygota</taxon>
        <taxon>Neoptera</taxon>
        <taxon>Endopterygota</taxon>
        <taxon>Coleoptera</taxon>
        <taxon>Polyphaga</taxon>
        <taxon>Elateriformia</taxon>
        <taxon>Elateroidea</taxon>
        <taxon>Lampyridae</taxon>
        <taxon>Lampyrinae</taxon>
        <taxon>Pyrocoelia</taxon>
    </lineage>
</organism>
<dbReference type="PANTHER" id="PTHR11848:SF307">
    <property type="entry name" value="BONE MORPHOGENETIC PROTEIN 10"/>
    <property type="match status" value="1"/>
</dbReference>
<dbReference type="Pfam" id="PF00019">
    <property type="entry name" value="TGF_beta"/>
    <property type="match status" value="1"/>
</dbReference>
<proteinExistence type="inferred from homology"/>
<name>A0AAN7V8F1_9COLE</name>
<dbReference type="InterPro" id="IPR017948">
    <property type="entry name" value="TGFb_CS"/>
</dbReference>
<dbReference type="PROSITE" id="PS00250">
    <property type="entry name" value="TGF_BETA_1"/>
    <property type="match status" value="1"/>
</dbReference>
<evidence type="ECO:0000256" key="5">
    <source>
        <dbReference type="ARBA" id="ARBA00023030"/>
    </source>
</evidence>
<evidence type="ECO:0000313" key="11">
    <source>
        <dbReference type="Proteomes" id="UP001329430"/>
    </source>
</evidence>
<gene>
    <name evidence="10" type="ORF">RI129_010016</name>
</gene>
<dbReference type="GO" id="GO:0005615">
    <property type="term" value="C:extracellular space"/>
    <property type="evidence" value="ECO:0007669"/>
    <property type="project" value="TreeGrafter"/>
</dbReference>
<reference evidence="10 11" key="1">
    <citation type="journal article" date="2024" name="Insects">
        <title>An Improved Chromosome-Level Genome Assembly of the Firefly Pyrocoelia pectoralis.</title>
        <authorList>
            <person name="Fu X."/>
            <person name="Meyer-Rochow V.B."/>
            <person name="Ballantyne L."/>
            <person name="Zhu X."/>
        </authorList>
    </citation>
    <scope>NUCLEOTIDE SEQUENCE [LARGE SCALE GENOMIC DNA]</scope>
    <source>
        <strain evidence="10">XCY_ONT2</strain>
    </source>
</reference>
<evidence type="ECO:0000256" key="7">
    <source>
        <dbReference type="ARBA" id="ARBA00023180"/>
    </source>
</evidence>